<protein>
    <submittedName>
        <fullName evidence="1">DUF4367 domain-containing protein</fullName>
    </submittedName>
</protein>
<dbReference type="EMBL" id="SRYA01000253">
    <property type="protein sequence ID" value="TGY83411.1"/>
    <property type="molecule type" value="Genomic_DNA"/>
</dbReference>
<keyword evidence="2" id="KW-1185">Reference proteome</keyword>
<accession>A0AC61RMP8</accession>
<sequence>VTQKGKIQNKLFRFIRVRYIGASNNVLSLKQTWQEKGYPENLTSDAKPLEEVEMNGFTGYYVEDNGIGSLIISNGVYKLVLDGTFSKDNLINLVDRLELVDKPVN</sequence>
<gene>
    <name evidence="1" type="ORF">E5329_29365</name>
</gene>
<dbReference type="Proteomes" id="UP000304953">
    <property type="component" value="Unassembled WGS sequence"/>
</dbReference>
<proteinExistence type="predicted"/>
<organism evidence="1 2">
    <name type="scientific">Petralouisia muris</name>
    <dbReference type="NCBI Taxonomy" id="3032872"/>
    <lineage>
        <taxon>Bacteria</taxon>
        <taxon>Bacillati</taxon>
        <taxon>Bacillota</taxon>
        <taxon>Clostridia</taxon>
        <taxon>Lachnospirales</taxon>
        <taxon>Lachnospiraceae</taxon>
        <taxon>Petralouisia</taxon>
    </lineage>
</organism>
<reference evidence="1" key="1">
    <citation type="submission" date="2019-04" db="EMBL/GenBank/DDBJ databases">
        <title>Microbes associate with the intestines of laboratory mice.</title>
        <authorList>
            <person name="Navarre W."/>
            <person name="Wong E."/>
            <person name="Huang K."/>
            <person name="Tropini C."/>
            <person name="Ng K."/>
            <person name="Yu B."/>
        </authorList>
    </citation>
    <scope>NUCLEOTIDE SEQUENCE</scope>
    <source>
        <strain evidence="1">NM01_1-7b</strain>
    </source>
</reference>
<feature type="non-terminal residue" evidence="1">
    <location>
        <position position="1"/>
    </location>
</feature>
<name>A0AC61RMP8_9FIRM</name>
<evidence type="ECO:0000313" key="2">
    <source>
        <dbReference type="Proteomes" id="UP000304953"/>
    </source>
</evidence>
<evidence type="ECO:0000313" key="1">
    <source>
        <dbReference type="EMBL" id="TGY83411.1"/>
    </source>
</evidence>
<comment type="caution">
    <text evidence="1">The sequence shown here is derived from an EMBL/GenBank/DDBJ whole genome shotgun (WGS) entry which is preliminary data.</text>
</comment>